<dbReference type="AlphaFoldDB" id="A0A8D8FL74"/>
<name>A0A8D8FL74_CULPI</name>
<dbReference type="EMBL" id="HBUE01238322">
    <property type="protein sequence ID" value="CAG6548074.1"/>
    <property type="molecule type" value="Transcribed_RNA"/>
</dbReference>
<accession>A0A8D8FL74</accession>
<sequence length="159" mass="17521">MGVFCIIFSDVDAALPLPVVVVLPVLLLVLLTMGTGVDALMSRLDDEMAVPESAYCCMEYCGWLEDDIVGVSCCTRPLLTEMVEFGILVTSCMLRGTVTFCCCSWDDRICVCWACCVLCCCWPMWLKDLTFVIGTLISLLVLIFPLDVSTLKFFPLAST</sequence>
<dbReference type="EMBL" id="HBUE01345298">
    <property type="protein sequence ID" value="CAG6600292.1"/>
    <property type="molecule type" value="Transcribed_RNA"/>
</dbReference>
<feature type="transmembrane region" description="Helical" evidence="1">
    <location>
        <begin position="131"/>
        <end position="154"/>
    </location>
</feature>
<keyword evidence="1" id="KW-0472">Membrane</keyword>
<organism evidence="2">
    <name type="scientific">Culex pipiens</name>
    <name type="common">House mosquito</name>
    <dbReference type="NCBI Taxonomy" id="7175"/>
    <lineage>
        <taxon>Eukaryota</taxon>
        <taxon>Metazoa</taxon>
        <taxon>Ecdysozoa</taxon>
        <taxon>Arthropoda</taxon>
        <taxon>Hexapoda</taxon>
        <taxon>Insecta</taxon>
        <taxon>Pterygota</taxon>
        <taxon>Neoptera</taxon>
        <taxon>Endopterygota</taxon>
        <taxon>Diptera</taxon>
        <taxon>Nematocera</taxon>
        <taxon>Culicoidea</taxon>
        <taxon>Culicidae</taxon>
        <taxon>Culicinae</taxon>
        <taxon>Culicini</taxon>
        <taxon>Culex</taxon>
        <taxon>Culex</taxon>
    </lineage>
</organism>
<keyword evidence="1" id="KW-1133">Transmembrane helix</keyword>
<proteinExistence type="predicted"/>
<protein>
    <submittedName>
        <fullName evidence="2">(northern house mosquito) hypothetical protein</fullName>
    </submittedName>
</protein>
<reference evidence="2" key="1">
    <citation type="submission" date="2021-05" db="EMBL/GenBank/DDBJ databases">
        <authorList>
            <person name="Alioto T."/>
            <person name="Alioto T."/>
            <person name="Gomez Garrido J."/>
        </authorList>
    </citation>
    <scope>NUCLEOTIDE SEQUENCE</scope>
</reference>
<dbReference type="EMBL" id="HBUE01079534">
    <property type="protein sequence ID" value="CAG6476892.1"/>
    <property type="molecule type" value="Transcribed_RNA"/>
</dbReference>
<keyword evidence="1" id="KW-0812">Transmembrane</keyword>
<evidence type="ECO:0000256" key="1">
    <source>
        <dbReference type="SAM" id="Phobius"/>
    </source>
</evidence>
<feature type="transmembrane region" description="Helical" evidence="1">
    <location>
        <begin position="13"/>
        <end position="33"/>
    </location>
</feature>
<evidence type="ECO:0000313" key="2">
    <source>
        <dbReference type="EMBL" id="CAG6476892.1"/>
    </source>
</evidence>